<dbReference type="InterPro" id="IPR013103">
    <property type="entry name" value="RVT_2"/>
</dbReference>
<dbReference type="Proteomes" id="UP001159363">
    <property type="component" value="Chromosome 4"/>
</dbReference>
<gene>
    <name evidence="2" type="ORF">PR048_016328</name>
</gene>
<feature type="domain" description="Reverse transcriptase Ty1/copia-type" evidence="1">
    <location>
        <begin position="402"/>
        <end position="472"/>
    </location>
</feature>
<accession>A0ABQ9HJF6</accession>
<comment type="caution">
    <text evidence="2">The sequence shown here is derived from an EMBL/GenBank/DDBJ whole genome shotgun (WGS) entry which is preliminary data.</text>
</comment>
<dbReference type="Pfam" id="PF14223">
    <property type="entry name" value="Retrotran_gag_2"/>
    <property type="match status" value="1"/>
</dbReference>
<dbReference type="Pfam" id="PF07727">
    <property type="entry name" value="RVT_2"/>
    <property type="match status" value="1"/>
</dbReference>
<reference evidence="2 3" key="1">
    <citation type="submission" date="2023-02" db="EMBL/GenBank/DDBJ databases">
        <title>LHISI_Scaffold_Assembly.</title>
        <authorList>
            <person name="Stuart O.P."/>
            <person name="Cleave R."/>
            <person name="Magrath M.J.L."/>
            <person name="Mikheyev A.S."/>
        </authorList>
    </citation>
    <scope>NUCLEOTIDE SEQUENCE [LARGE SCALE GENOMIC DNA]</scope>
    <source>
        <strain evidence="2">Daus_M_001</strain>
        <tissue evidence="2">Leg muscle</tissue>
    </source>
</reference>
<evidence type="ECO:0000259" key="1">
    <source>
        <dbReference type="Pfam" id="PF07727"/>
    </source>
</evidence>
<organism evidence="2 3">
    <name type="scientific">Dryococelus australis</name>
    <dbReference type="NCBI Taxonomy" id="614101"/>
    <lineage>
        <taxon>Eukaryota</taxon>
        <taxon>Metazoa</taxon>
        <taxon>Ecdysozoa</taxon>
        <taxon>Arthropoda</taxon>
        <taxon>Hexapoda</taxon>
        <taxon>Insecta</taxon>
        <taxon>Pterygota</taxon>
        <taxon>Neoptera</taxon>
        <taxon>Polyneoptera</taxon>
        <taxon>Phasmatodea</taxon>
        <taxon>Verophasmatodea</taxon>
        <taxon>Anareolatae</taxon>
        <taxon>Phasmatidae</taxon>
        <taxon>Eurycanthinae</taxon>
        <taxon>Dryococelus</taxon>
    </lineage>
</organism>
<evidence type="ECO:0000313" key="2">
    <source>
        <dbReference type="EMBL" id="KAJ8884471.1"/>
    </source>
</evidence>
<proteinExistence type="predicted"/>
<keyword evidence="3" id="KW-1185">Reference proteome</keyword>
<sequence length="472" mass="53713">MGNCITRDSANGMFGKLCSIYERDNSHNKSSLLQNFFNYKIDKVVSGLSDLQNLSMKLKSVGHTVDDEMMIDKILSSLPDRFRKFLTAWESTLKSERALTNLTARLLADEERNCMKKQLGCKICKQDNDTKQNCYFRDRKNSTTSNRDKVAFITEPMGGNPERSWVFDSGCTSHMINNSDSLTNITALLFDSALEKELQGEALCTETYLLNRSPSAAVDTTPAELLYGKRPDLSNLKLFGLLNSERREFKLSRDVPFVESTEVSATNNSSQEIFADTVSLVNYEGTSLRLADNMQVKKNTTVLQDDVVEEPFHVFPSDQETAKTSEMLDSLPETATEIENCNHQGRKERIKIKPQYLQEYVMLSYKETISGEDKDKWLQVIEEEKSSLKKNGVFQFVNGKGIPRNQKLLSSRWVFKIKNDNRYKARLVTCGYEPKAGLDYSVTFSSVVSLNTLRFLMAHAKKENMSLKQFDI</sequence>
<protein>
    <recommendedName>
        <fullName evidence="1">Reverse transcriptase Ty1/copia-type domain-containing protein</fullName>
    </recommendedName>
</protein>
<name>A0ABQ9HJF6_9NEOP</name>
<dbReference type="EMBL" id="JARBHB010000005">
    <property type="protein sequence ID" value="KAJ8884471.1"/>
    <property type="molecule type" value="Genomic_DNA"/>
</dbReference>
<evidence type="ECO:0000313" key="3">
    <source>
        <dbReference type="Proteomes" id="UP001159363"/>
    </source>
</evidence>